<dbReference type="CDD" id="cd00609">
    <property type="entry name" value="AAT_like"/>
    <property type="match status" value="1"/>
</dbReference>
<evidence type="ECO:0000313" key="8">
    <source>
        <dbReference type="Proteomes" id="UP000198520"/>
    </source>
</evidence>
<reference evidence="8" key="1">
    <citation type="submission" date="2016-10" db="EMBL/GenBank/DDBJ databases">
        <authorList>
            <person name="Varghese N."/>
            <person name="Submissions S."/>
        </authorList>
    </citation>
    <scope>NUCLEOTIDE SEQUENCE [LARGE SCALE GENOMIC DNA]</scope>
    <source>
        <strain evidence="8">DSM 19083</strain>
    </source>
</reference>
<dbReference type="InterPro" id="IPR015422">
    <property type="entry name" value="PyrdxlP-dep_Trfase_small"/>
</dbReference>
<proteinExistence type="inferred from homology"/>
<dbReference type="RefSeq" id="WP_093379512.1">
    <property type="nucleotide sequence ID" value="NZ_BNAN01000001.1"/>
</dbReference>
<evidence type="ECO:0000313" key="7">
    <source>
        <dbReference type="EMBL" id="SFF33964.1"/>
    </source>
</evidence>
<evidence type="ECO:0000256" key="4">
    <source>
        <dbReference type="ARBA" id="ARBA00023239"/>
    </source>
</evidence>
<dbReference type="AlphaFoldDB" id="A0A1I2HVA0"/>
<dbReference type="Gene3D" id="3.90.1150.10">
    <property type="entry name" value="Aspartate Aminotransferase, domain 1"/>
    <property type="match status" value="1"/>
</dbReference>
<dbReference type="Pfam" id="PF00155">
    <property type="entry name" value="Aminotran_1_2"/>
    <property type="match status" value="1"/>
</dbReference>
<dbReference type="PANTHER" id="PTHR43525:SF2">
    <property type="entry name" value="CYSTATHIONINE BETA-LYASE-RELATED"/>
    <property type="match status" value="1"/>
</dbReference>
<keyword evidence="4 7" id="KW-0456">Lyase</keyword>
<dbReference type="GO" id="GO:0047804">
    <property type="term" value="F:cysteine-S-conjugate beta-lyase activity"/>
    <property type="evidence" value="ECO:0007669"/>
    <property type="project" value="UniProtKB-EC"/>
</dbReference>
<sequence>MADLLDTLTLDELRTRTSVKWQAYPADVLPLWVAEMDVPIEPAVIDAVGDAMRRGDTGYPGGHAYADAFADFAAQRWGWTFTADDVTQAPDVITAMRALVERLSGPHDPVVVPSPVYPPFATVVERAGRRLVTTGLTPEGRLDLDDLAQTMAGLDASRAVVLLCNPHNPTGVAHTRDELARVAALAADHHATVVADEIHAPLVLPGATHVPYLTVDPRGYALISASKAWNLAGFKAALAVAGPESDDALAPDRFELGSGTSHMATIAHTAALRHGTGWLDELLAALDGRRTLVAELLAEHLPAVRHHPHQATYLAWLDCRPLGLDDPAATFRDRGRVAVLDGASFGPGGEGFVRLNTATRRDVLTEAVRRMAGAIG</sequence>
<evidence type="ECO:0000256" key="5">
    <source>
        <dbReference type="ARBA" id="ARBA00037974"/>
    </source>
</evidence>
<name>A0A1I2HVA0_9MICO</name>
<dbReference type="STRING" id="285351.SAMN04488035_2573"/>
<feature type="domain" description="Aminotransferase class I/classII large" evidence="6">
    <location>
        <begin position="35"/>
        <end position="370"/>
    </location>
</feature>
<keyword evidence="8" id="KW-1185">Reference proteome</keyword>
<keyword evidence="3" id="KW-0663">Pyridoxal phosphate</keyword>
<dbReference type="InterPro" id="IPR051798">
    <property type="entry name" value="Class-II_PLP-Dep_Aminotrans"/>
</dbReference>
<dbReference type="InterPro" id="IPR015421">
    <property type="entry name" value="PyrdxlP-dep_Trfase_major"/>
</dbReference>
<organism evidence="7 8">
    <name type="scientific">Flavimobilis marinus</name>
    <dbReference type="NCBI Taxonomy" id="285351"/>
    <lineage>
        <taxon>Bacteria</taxon>
        <taxon>Bacillati</taxon>
        <taxon>Actinomycetota</taxon>
        <taxon>Actinomycetes</taxon>
        <taxon>Micrococcales</taxon>
        <taxon>Jonesiaceae</taxon>
        <taxon>Flavimobilis</taxon>
    </lineage>
</organism>
<evidence type="ECO:0000256" key="3">
    <source>
        <dbReference type="ARBA" id="ARBA00022898"/>
    </source>
</evidence>
<dbReference type="InterPro" id="IPR004839">
    <property type="entry name" value="Aminotransferase_I/II_large"/>
</dbReference>
<dbReference type="InterPro" id="IPR015424">
    <property type="entry name" value="PyrdxlP-dep_Trfase"/>
</dbReference>
<dbReference type="Proteomes" id="UP000198520">
    <property type="component" value="Unassembled WGS sequence"/>
</dbReference>
<dbReference type="EMBL" id="FONZ01000005">
    <property type="protein sequence ID" value="SFF33964.1"/>
    <property type="molecule type" value="Genomic_DNA"/>
</dbReference>
<dbReference type="SUPFAM" id="SSF53383">
    <property type="entry name" value="PLP-dependent transferases"/>
    <property type="match status" value="1"/>
</dbReference>
<comment type="similarity">
    <text evidence="5">Belongs to the class-II pyridoxal-phosphate-dependent aminotransferase family. MalY/PatB cystathionine beta-lyase subfamily.</text>
</comment>
<protein>
    <recommendedName>
        <fullName evidence="2">cysteine-S-conjugate beta-lyase</fullName>
        <ecNumber evidence="2">4.4.1.13</ecNumber>
    </recommendedName>
</protein>
<evidence type="ECO:0000259" key="6">
    <source>
        <dbReference type="Pfam" id="PF00155"/>
    </source>
</evidence>
<dbReference type="EC" id="4.4.1.13" evidence="2"/>
<dbReference type="PANTHER" id="PTHR43525">
    <property type="entry name" value="PROTEIN MALY"/>
    <property type="match status" value="1"/>
</dbReference>
<dbReference type="Gene3D" id="3.40.640.10">
    <property type="entry name" value="Type I PLP-dependent aspartate aminotransferase-like (Major domain)"/>
    <property type="match status" value="1"/>
</dbReference>
<evidence type="ECO:0000256" key="2">
    <source>
        <dbReference type="ARBA" id="ARBA00012224"/>
    </source>
</evidence>
<dbReference type="OrthoDB" id="9763453at2"/>
<dbReference type="GO" id="GO:0030170">
    <property type="term" value="F:pyridoxal phosphate binding"/>
    <property type="evidence" value="ECO:0007669"/>
    <property type="project" value="InterPro"/>
</dbReference>
<accession>A0A1I2HVA0</accession>
<gene>
    <name evidence="7" type="ORF">SAMN04488035_2573</name>
</gene>
<evidence type="ECO:0000256" key="1">
    <source>
        <dbReference type="ARBA" id="ARBA00001933"/>
    </source>
</evidence>
<comment type="cofactor">
    <cofactor evidence="1">
        <name>pyridoxal 5'-phosphate</name>
        <dbReference type="ChEBI" id="CHEBI:597326"/>
    </cofactor>
</comment>